<evidence type="ECO:0000313" key="4">
    <source>
        <dbReference type="EMBL" id="KAJ2004340.1"/>
    </source>
</evidence>
<sequence>RRRKGQEAEREKEAFLSIDWHDFVVVGTVEFVEEDSFVDLPGPLRLQDLASMSLEDKHKHNAQQAVANPAAAMAGLSLAPMDSAAKPAVGASEAKHISVDDQDDDEDNDVEMDMDDEEDDEHIDEELEAERNPKAMVHPPASALAVGPMKIRKDYVPNLRRGPQIAKVTLQCQLCRLEIPAAEFEEHIRVELIDPKWKEQKLVYERRLRDSNLVQEGMDIARYLKQMASHRSDIFGTANSSEQDAQAPASSAGTDPATGAQRIYWDGYSSTAGQATRRARENMTAEERVAAAHRKKGLADPRDSSLQIGPQMESPTPKRQKK</sequence>
<evidence type="ECO:0000259" key="3">
    <source>
        <dbReference type="Pfam" id="PF12230"/>
    </source>
</evidence>
<reference evidence="4" key="1">
    <citation type="submission" date="2022-07" db="EMBL/GenBank/DDBJ databases">
        <title>Phylogenomic reconstructions and comparative analyses of Kickxellomycotina fungi.</title>
        <authorList>
            <person name="Reynolds N.K."/>
            <person name="Stajich J.E."/>
            <person name="Barry K."/>
            <person name="Grigoriev I.V."/>
            <person name="Crous P."/>
            <person name="Smith M.E."/>
        </authorList>
    </citation>
    <scope>NUCLEOTIDE SEQUENCE</scope>
    <source>
        <strain evidence="4">IMI 214461</strain>
    </source>
</reference>
<name>A0A9W8EK07_9FUNG</name>
<evidence type="ECO:0000313" key="5">
    <source>
        <dbReference type="Proteomes" id="UP001150907"/>
    </source>
</evidence>
<dbReference type="GO" id="GO:0000381">
    <property type="term" value="P:regulation of alternative mRNA splicing, via spliceosome"/>
    <property type="evidence" value="ECO:0007669"/>
    <property type="project" value="TreeGrafter"/>
</dbReference>
<dbReference type="EMBL" id="JANBQF010000160">
    <property type="protein sequence ID" value="KAJ2004340.1"/>
    <property type="molecule type" value="Genomic_DNA"/>
</dbReference>
<dbReference type="GO" id="GO:0045292">
    <property type="term" value="P:mRNA cis splicing, via spliceosome"/>
    <property type="evidence" value="ECO:0007669"/>
    <property type="project" value="InterPro"/>
</dbReference>
<dbReference type="AlphaFoldDB" id="A0A9W8EK07"/>
<dbReference type="Proteomes" id="UP001150907">
    <property type="component" value="Unassembled WGS sequence"/>
</dbReference>
<proteinExistence type="predicted"/>
<feature type="compositionally biased region" description="Basic and acidic residues" evidence="2">
    <location>
        <begin position="278"/>
        <end position="290"/>
    </location>
</feature>
<dbReference type="GO" id="GO:0003723">
    <property type="term" value="F:RNA binding"/>
    <property type="evidence" value="ECO:0007669"/>
    <property type="project" value="InterPro"/>
</dbReference>
<dbReference type="PANTHER" id="PTHR15316:SF1">
    <property type="entry name" value="SPLICING FACTOR 3A SUBUNIT 1"/>
    <property type="match status" value="1"/>
</dbReference>
<evidence type="ECO:0000256" key="1">
    <source>
        <dbReference type="ARBA" id="ARBA00022664"/>
    </source>
</evidence>
<dbReference type="InterPro" id="IPR022030">
    <property type="entry name" value="SF3A1_dom"/>
</dbReference>
<feature type="compositionally biased region" description="Polar residues" evidence="2">
    <location>
        <begin position="238"/>
        <end position="253"/>
    </location>
</feature>
<evidence type="ECO:0000256" key="2">
    <source>
        <dbReference type="SAM" id="MobiDB-lite"/>
    </source>
</evidence>
<dbReference type="GO" id="GO:0005686">
    <property type="term" value="C:U2 snRNP"/>
    <property type="evidence" value="ECO:0007669"/>
    <property type="project" value="TreeGrafter"/>
</dbReference>
<gene>
    <name evidence="4" type="primary">PRP21</name>
    <name evidence="4" type="ORF">H4R26_002561</name>
</gene>
<organism evidence="4 5">
    <name type="scientific">Coemansia thaxteri</name>
    <dbReference type="NCBI Taxonomy" id="2663907"/>
    <lineage>
        <taxon>Eukaryota</taxon>
        <taxon>Fungi</taxon>
        <taxon>Fungi incertae sedis</taxon>
        <taxon>Zoopagomycota</taxon>
        <taxon>Kickxellomycotina</taxon>
        <taxon>Kickxellomycetes</taxon>
        <taxon>Kickxellales</taxon>
        <taxon>Kickxellaceae</taxon>
        <taxon>Coemansia</taxon>
    </lineage>
</organism>
<keyword evidence="5" id="KW-1185">Reference proteome</keyword>
<accession>A0A9W8EK07</accession>
<dbReference type="Pfam" id="PF12230">
    <property type="entry name" value="PRP21_like_P"/>
    <property type="match status" value="1"/>
</dbReference>
<protein>
    <submittedName>
        <fullName evidence="4">SF3a splicing factor complex subunit</fullName>
    </submittedName>
</protein>
<dbReference type="OrthoDB" id="447637at2759"/>
<feature type="region of interest" description="Disordered" evidence="2">
    <location>
        <begin position="87"/>
        <end position="120"/>
    </location>
</feature>
<dbReference type="InterPro" id="IPR045146">
    <property type="entry name" value="SF3A1"/>
</dbReference>
<keyword evidence="1" id="KW-0507">mRNA processing</keyword>
<feature type="domain" description="Splicing factor 3A subunit 1 conserved" evidence="3">
    <location>
        <begin position="3"/>
        <end position="230"/>
    </location>
</feature>
<comment type="caution">
    <text evidence="4">The sequence shown here is derived from an EMBL/GenBank/DDBJ whole genome shotgun (WGS) entry which is preliminary data.</text>
</comment>
<dbReference type="GO" id="GO:0071013">
    <property type="term" value="C:catalytic step 2 spliceosome"/>
    <property type="evidence" value="ECO:0007669"/>
    <property type="project" value="TreeGrafter"/>
</dbReference>
<dbReference type="PANTHER" id="PTHR15316">
    <property type="entry name" value="SPLICEOSOME ASSOCIATED PROTEIN 114/SWAP SPLICING FACTOR-RELATED"/>
    <property type="match status" value="1"/>
</dbReference>
<feature type="region of interest" description="Disordered" evidence="2">
    <location>
        <begin position="238"/>
        <end position="322"/>
    </location>
</feature>
<feature type="compositionally biased region" description="Acidic residues" evidence="2">
    <location>
        <begin position="100"/>
        <end position="120"/>
    </location>
</feature>
<dbReference type="GO" id="GO:0071004">
    <property type="term" value="C:U2-type prespliceosome"/>
    <property type="evidence" value="ECO:0007669"/>
    <property type="project" value="TreeGrafter"/>
</dbReference>
<feature type="non-terminal residue" evidence="4">
    <location>
        <position position="1"/>
    </location>
</feature>